<proteinExistence type="predicted"/>
<feature type="compositionally biased region" description="Basic and acidic residues" evidence="2">
    <location>
        <begin position="182"/>
        <end position="211"/>
    </location>
</feature>
<feature type="compositionally biased region" description="Gly residues" evidence="2">
    <location>
        <begin position="268"/>
        <end position="278"/>
    </location>
</feature>
<evidence type="ECO:0000313" key="4">
    <source>
        <dbReference type="Proteomes" id="UP000282674"/>
    </source>
</evidence>
<feature type="compositionally biased region" description="Gly residues" evidence="2">
    <location>
        <begin position="58"/>
        <end position="74"/>
    </location>
</feature>
<protein>
    <submittedName>
        <fullName evidence="3">Type I-E CRISPR-associated protein Cas5/CasD</fullName>
    </submittedName>
</protein>
<dbReference type="Gene3D" id="3.30.70.2660">
    <property type="match status" value="1"/>
</dbReference>
<dbReference type="AlphaFoldDB" id="A0A3M2M4R6"/>
<keyword evidence="4" id="KW-1185">Reference proteome</keyword>
<feature type="compositionally biased region" description="Basic residues" evidence="2">
    <location>
        <begin position="279"/>
        <end position="296"/>
    </location>
</feature>
<feature type="compositionally biased region" description="Basic and acidic residues" evidence="2">
    <location>
        <begin position="1"/>
        <end position="37"/>
    </location>
</feature>
<name>A0A3M2M4R6_9ACTN</name>
<evidence type="ECO:0000256" key="2">
    <source>
        <dbReference type="SAM" id="MobiDB-lite"/>
    </source>
</evidence>
<feature type="compositionally biased region" description="Basic residues" evidence="2">
    <location>
        <begin position="335"/>
        <end position="345"/>
    </location>
</feature>
<sequence>MRTAHDHQSGPAARRADPCSRPRERGGRAAGRAHDGAAHPGVGAADGPGPGDLARLGAGRGGGHGAGRPGGGGAEVRRSVEADRREPHQGAALRPHRHRRADRRAHRGPRRGAAALAGRVRRRPGRHREAEAGRAKGVRGALRGRREGQEGPAAPAEGVAGRGAHGAGSARRDRHRALRPVPRGDRRLPQRGRRGPERARVHDPGGRDRGRLLRRRGRRQAPAEEERAGLPGRRGRRGRRDDGLPVADLGHLLPARRPRPKAAEDEPPGGGDVRGGGGRGRRRGGAGVRHRVRRGVPRGEEELDGLHGVAARARPGLRGRAPVQLRGRVPEARRRGPRGQGRRGAGRGGGGEAAAPAPRVRREAPSRHRRVPPAHLRPAGRRASRRPVPAGRAARGHRRGTDVVTSVLLIRLAGPLQSWGVASRFSARRDSHSRPTKSGVIGMCAAALGLPRSMEATESTVLGELARAVFGVRADRPGVPVRDFHTVGAGTFPLRPRDLILDHRRAAAVQDGLDAATGDRFGHHTLADWYGAPKRISADPVSGVHVSREVSRAALITERWYLADACFLVGLQHEDEDFLASVGWALEHPRHLLWLGRKSCPPSGTLSLGTFPGDLDTVFRGHRLLPGPDETDPPENRVWAWFQVPPSEHGSRPVHDQPVAFGAMGPEHTTRWEIARRITLAPDAAEWKGIIP</sequence>
<gene>
    <name evidence="3" type="primary">cas5e</name>
    <name evidence="3" type="ORF">EBO15_12835</name>
</gene>
<evidence type="ECO:0000313" key="3">
    <source>
        <dbReference type="EMBL" id="RMI44561.1"/>
    </source>
</evidence>
<dbReference type="OrthoDB" id="3189549at2"/>
<evidence type="ECO:0000256" key="1">
    <source>
        <dbReference type="ARBA" id="ARBA00023118"/>
    </source>
</evidence>
<feature type="compositionally biased region" description="Basic residues" evidence="2">
    <location>
        <begin position="94"/>
        <end position="110"/>
    </location>
</feature>
<dbReference type="InterPro" id="IPR013422">
    <property type="entry name" value="CRISPR-assoc_prot_Cas5_N"/>
</dbReference>
<dbReference type="Pfam" id="PF09704">
    <property type="entry name" value="Cas_Cas5d"/>
    <property type="match status" value="1"/>
</dbReference>
<comment type="caution">
    <text evidence="3">The sequence shown here is derived from an EMBL/GenBank/DDBJ whole genome shotgun (WGS) entry which is preliminary data.</text>
</comment>
<reference evidence="3 4" key="1">
    <citation type="submission" date="2018-10" db="EMBL/GenBank/DDBJ databases">
        <title>Isolation from soil.</title>
        <authorList>
            <person name="Hu J."/>
        </authorList>
    </citation>
    <scope>NUCLEOTIDE SEQUENCE [LARGE SCALE GENOMIC DNA]</scope>
    <source>
        <strain evidence="3 4">NEAU-Ht49</strain>
    </source>
</reference>
<organism evidence="3 4">
    <name type="scientific">Actinomadura harenae</name>
    <dbReference type="NCBI Taxonomy" id="2483351"/>
    <lineage>
        <taxon>Bacteria</taxon>
        <taxon>Bacillati</taxon>
        <taxon>Actinomycetota</taxon>
        <taxon>Actinomycetes</taxon>
        <taxon>Streptosporangiales</taxon>
        <taxon>Thermomonosporaceae</taxon>
        <taxon>Actinomadura</taxon>
    </lineage>
</organism>
<dbReference type="NCBIfam" id="TIGR02593">
    <property type="entry name" value="CRISPR_cas5"/>
    <property type="match status" value="1"/>
</dbReference>
<keyword evidence="1" id="KW-0051">Antiviral defense</keyword>
<feature type="region of interest" description="Disordered" evidence="2">
    <location>
        <begin position="1"/>
        <end position="399"/>
    </location>
</feature>
<dbReference type="InterPro" id="IPR010147">
    <property type="entry name" value="CRISPR-assoc_prot_CasD"/>
</dbReference>
<dbReference type="NCBIfam" id="TIGR01868">
    <property type="entry name" value="casD_Cas5e"/>
    <property type="match status" value="1"/>
</dbReference>
<dbReference type="EMBL" id="RFFG01000018">
    <property type="protein sequence ID" value="RMI44561.1"/>
    <property type="molecule type" value="Genomic_DNA"/>
</dbReference>
<feature type="compositionally biased region" description="Basic residues" evidence="2">
    <location>
        <begin position="367"/>
        <end position="385"/>
    </location>
</feature>
<feature type="compositionally biased region" description="Low complexity" evidence="2">
    <location>
        <begin position="310"/>
        <end position="322"/>
    </location>
</feature>
<dbReference type="InterPro" id="IPR021124">
    <property type="entry name" value="CRISPR-assoc_prot_Cas5"/>
</dbReference>
<feature type="compositionally biased region" description="Low complexity" evidence="2">
    <location>
        <begin position="150"/>
        <end position="159"/>
    </location>
</feature>
<dbReference type="GO" id="GO:0003723">
    <property type="term" value="F:RNA binding"/>
    <property type="evidence" value="ECO:0007669"/>
    <property type="project" value="InterPro"/>
</dbReference>
<feature type="compositionally biased region" description="Basic and acidic residues" evidence="2">
    <location>
        <begin position="75"/>
        <end position="88"/>
    </location>
</feature>
<dbReference type="Proteomes" id="UP000282674">
    <property type="component" value="Unassembled WGS sequence"/>
</dbReference>
<dbReference type="GO" id="GO:0043571">
    <property type="term" value="P:maintenance of CRISPR repeat elements"/>
    <property type="evidence" value="ECO:0007669"/>
    <property type="project" value="InterPro"/>
</dbReference>
<dbReference type="GO" id="GO:0051607">
    <property type="term" value="P:defense response to virus"/>
    <property type="evidence" value="ECO:0007669"/>
    <property type="project" value="UniProtKB-KW"/>
</dbReference>
<accession>A0A3M2M4R6</accession>